<name>A0A401ILU3_APHSA</name>
<evidence type="ECO:0000313" key="3">
    <source>
        <dbReference type="Proteomes" id="UP000287247"/>
    </source>
</evidence>
<keyword evidence="2" id="KW-0808">Transferase</keyword>
<keyword evidence="3" id="KW-1185">Reference proteome</keyword>
<organism evidence="2 3">
    <name type="scientific">Aphanothece sacrum FPU1</name>
    <dbReference type="NCBI Taxonomy" id="1920663"/>
    <lineage>
        <taxon>Bacteria</taxon>
        <taxon>Bacillati</taxon>
        <taxon>Cyanobacteriota</taxon>
        <taxon>Cyanophyceae</taxon>
        <taxon>Oscillatoriophycideae</taxon>
        <taxon>Chroococcales</taxon>
        <taxon>Aphanothecaceae</taxon>
        <taxon>Aphanothece</taxon>
    </lineage>
</organism>
<comment type="caution">
    <text evidence="2">The sequence shown here is derived from an EMBL/GenBank/DDBJ whole genome shotgun (WGS) entry which is preliminary data.</text>
</comment>
<dbReference type="Proteomes" id="UP000287247">
    <property type="component" value="Unassembled WGS sequence"/>
</dbReference>
<feature type="region of interest" description="Disordered" evidence="1">
    <location>
        <begin position="1"/>
        <end position="22"/>
    </location>
</feature>
<evidence type="ECO:0000256" key="1">
    <source>
        <dbReference type="SAM" id="MobiDB-lite"/>
    </source>
</evidence>
<keyword evidence="2" id="KW-0489">Methyltransferase</keyword>
<dbReference type="GO" id="GO:0032259">
    <property type="term" value="P:methylation"/>
    <property type="evidence" value="ECO:0007669"/>
    <property type="project" value="UniProtKB-KW"/>
</dbReference>
<protein>
    <submittedName>
        <fullName evidence="2">tRNA (Guanine-N(7)-)-methyltransferase</fullName>
    </submittedName>
</protein>
<evidence type="ECO:0000313" key="2">
    <source>
        <dbReference type="EMBL" id="GBF82219.1"/>
    </source>
</evidence>
<reference evidence="3" key="1">
    <citation type="submission" date="2017-05" db="EMBL/GenBank/DDBJ databases">
        <title>Physiological properties and genetic analysis related to exopolysaccharide production of fresh-water unicellular cyanobacterium Aphanothece sacrum, Suizenji Nori, that has been cultured as a food source in Japan.</title>
        <authorList>
            <person name="Kanesaki Y."/>
            <person name="Yoshikawa S."/>
            <person name="Ohki K."/>
        </authorList>
    </citation>
    <scope>NUCLEOTIDE SEQUENCE [LARGE SCALE GENOMIC DNA]</scope>
    <source>
        <strain evidence="3">FPU1</strain>
    </source>
</reference>
<sequence length="123" mass="13942">MSNDRDIPGLDKPFSLPQGISPEPEATKAMNQMSFGLGTDCSEIAENILIATGGKGKILRVEPVEGYRLTLLEGDKLEENLFIYHEVYTDGYYIFDPRLNPYPIFLEEWETLIKFLNPQAKIT</sequence>
<dbReference type="EMBL" id="BDQK01000016">
    <property type="protein sequence ID" value="GBF82219.1"/>
    <property type="molecule type" value="Genomic_DNA"/>
</dbReference>
<proteinExistence type="predicted"/>
<gene>
    <name evidence="2" type="ORF">AsFPU1_3647</name>
</gene>
<dbReference type="GO" id="GO:0008168">
    <property type="term" value="F:methyltransferase activity"/>
    <property type="evidence" value="ECO:0007669"/>
    <property type="project" value="UniProtKB-KW"/>
</dbReference>
<accession>A0A401ILU3</accession>
<dbReference type="AlphaFoldDB" id="A0A401ILU3"/>
<dbReference type="RefSeq" id="WP_124978629.1">
    <property type="nucleotide sequence ID" value="NZ_BDQK01000016.1"/>
</dbReference>
<dbReference type="OrthoDB" id="7066766at2"/>